<feature type="transmembrane region" description="Helical" evidence="5">
    <location>
        <begin position="7"/>
        <end position="28"/>
    </location>
</feature>
<keyword evidence="2 5" id="KW-0812">Transmembrane</keyword>
<dbReference type="AlphaFoldDB" id="A0AAP6MNH3"/>
<feature type="domain" description="NfeD-like C-terminal" evidence="6">
    <location>
        <begin position="68"/>
        <end position="121"/>
    </location>
</feature>
<dbReference type="EMBL" id="JAYGII010000048">
    <property type="protein sequence ID" value="MEA5446696.1"/>
    <property type="molecule type" value="Genomic_DNA"/>
</dbReference>
<reference evidence="7 8" key="1">
    <citation type="submission" date="2023-12" db="EMBL/GenBank/DDBJ databases">
        <title>Whole-genome sequencing of halo(alkali)philic microorganisms from hypersaline lakes.</title>
        <authorList>
            <person name="Sorokin D.Y."/>
            <person name="Merkel A.Y."/>
            <person name="Messina E."/>
            <person name="Yakimov M."/>
        </authorList>
    </citation>
    <scope>NUCLEOTIDE SEQUENCE [LARGE SCALE GENOMIC DNA]</scope>
    <source>
        <strain evidence="7 8">AB-CW1</strain>
    </source>
</reference>
<keyword evidence="3 5" id="KW-1133">Transmembrane helix</keyword>
<dbReference type="InterPro" id="IPR012340">
    <property type="entry name" value="NA-bd_OB-fold"/>
</dbReference>
<name>A0AAP6MNH3_9GAMM</name>
<keyword evidence="8" id="KW-1185">Reference proteome</keyword>
<dbReference type="Gene3D" id="2.40.50.140">
    <property type="entry name" value="Nucleic acid-binding proteins"/>
    <property type="match status" value="1"/>
</dbReference>
<evidence type="ECO:0000256" key="1">
    <source>
        <dbReference type="ARBA" id="ARBA00004141"/>
    </source>
</evidence>
<gene>
    <name evidence="7" type="ORF">VCB98_12790</name>
</gene>
<protein>
    <submittedName>
        <fullName evidence="7">NfeD family protein</fullName>
    </submittedName>
</protein>
<organism evidence="7 8">
    <name type="scientific">Natronospira elongata</name>
    <dbReference type="NCBI Taxonomy" id="3110268"/>
    <lineage>
        <taxon>Bacteria</taxon>
        <taxon>Pseudomonadati</taxon>
        <taxon>Pseudomonadota</taxon>
        <taxon>Gammaproteobacteria</taxon>
        <taxon>Natronospirales</taxon>
        <taxon>Natronospiraceae</taxon>
        <taxon>Natronospira</taxon>
    </lineage>
</organism>
<evidence type="ECO:0000256" key="3">
    <source>
        <dbReference type="ARBA" id="ARBA00022989"/>
    </source>
</evidence>
<comment type="subcellular location">
    <subcellularLocation>
        <location evidence="1">Membrane</location>
        <topology evidence="1">Multi-pass membrane protein</topology>
    </subcellularLocation>
</comment>
<dbReference type="GO" id="GO:0016020">
    <property type="term" value="C:membrane"/>
    <property type="evidence" value="ECO:0007669"/>
    <property type="project" value="UniProtKB-SubCell"/>
</dbReference>
<evidence type="ECO:0000313" key="8">
    <source>
        <dbReference type="Proteomes" id="UP001302316"/>
    </source>
</evidence>
<proteinExistence type="predicted"/>
<comment type="caution">
    <text evidence="7">The sequence shown here is derived from an EMBL/GenBank/DDBJ whole genome shotgun (WGS) entry which is preliminary data.</text>
</comment>
<evidence type="ECO:0000256" key="2">
    <source>
        <dbReference type="ARBA" id="ARBA00022692"/>
    </source>
</evidence>
<dbReference type="PANTHER" id="PTHR33507:SF4">
    <property type="entry name" value="NODULATION COMPETITIVENESS PROTEIN NFED"/>
    <property type="match status" value="1"/>
</dbReference>
<dbReference type="PANTHER" id="PTHR33507">
    <property type="entry name" value="INNER MEMBRANE PROTEIN YBBJ"/>
    <property type="match status" value="1"/>
</dbReference>
<keyword evidence="4 5" id="KW-0472">Membrane</keyword>
<evidence type="ECO:0000256" key="5">
    <source>
        <dbReference type="SAM" id="Phobius"/>
    </source>
</evidence>
<evidence type="ECO:0000259" key="6">
    <source>
        <dbReference type="Pfam" id="PF01957"/>
    </source>
</evidence>
<accession>A0AAP6MNH3</accession>
<sequence length="128" mass="14170">MGTIGKYTLLQIPGLILFGIIVYLLYQWDWISDRLAMLLLLLWVIKDVLLYPLYRPALEGGHDPGAVGMVGLTGVVRTDLDPVGLVEVAGERWRARSVDGQTITAGERIEVKDAERLILLVAAIRGEE</sequence>
<dbReference type="InterPro" id="IPR002810">
    <property type="entry name" value="NfeD-like_C"/>
</dbReference>
<evidence type="ECO:0000313" key="7">
    <source>
        <dbReference type="EMBL" id="MEA5446696.1"/>
    </source>
</evidence>
<evidence type="ECO:0000256" key="4">
    <source>
        <dbReference type="ARBA" id="ARBA00023136"/>
    </source>
</evidence>
<dbReference type="Proteomes" id="UP001302316">
    <property type="component" value="Unassembled WGS sequence"/>
</dbReference>
<dbReference type="InterPro" id="IPR052165">
    <property type="entry name" value="Membrane_assoc_protease"/>
</dbReference>
<dbReference type="RefSeq" id="WP_346053153.1">
    <property type="nucleotide sequence ID" value="NZ_JAYGII010000048.1"/>
</dbReference>
<dbReference type="SUPFAM" id="SSF141322">
    <property type="entry name" value="NfeD domain-like"/>
    <property type="match status" value="1"/>
</dbReference>
<dbReference type="Pfam" id="PF01957">
    <property type="entry name" value="NfeD"/>
    <property type="match status" value="1"/>
</dbReference>